<feature type="domain" description="Glycosyltransferase RgtA/B/C/D-like" evidence="9">
    <location>
        <begin position="85"/>
        <end position="252"/>
    </location>
</feature>
<gene>
    <name evidence="10" type="ORF">UU67_C0071G0017</name>
</gene>
<reference evidence="10 11" key="1">
    <citation type="journal article" date="2015" name="Nature">
        <title>rRNA introns, odd ribosomes, and small enigmatic genomes across a large radiation of phyla.</title>
        <authorList>
            <person name="Brown C.T."/>
            <person name="Hug L.A."/>
            <person name="Thomas B.C."/>
            <person name="Sharon I."/>
            <person name="Castelle C.J."/>
            <person name="Singh A."/>
            <person name="Wilkins M.J."/>
            <person name="Williams K.H."/>
            <person name="Banfield J.F."/>
        </authorList>
    </citation>
    <scope>NUCLEOTIDE SEQUENCE [LARGE SCALE GENOMIC DNA]</scope>
</reference>
<comment type="subcellular location">
    <subcellularLocation>
        <location evidence="1">Cell membrane</location>
        <topology evidence="1">Multi-pass membrane protein</topology>
    </subcellularLocation>
</comment>
<evidence type="ECO:0000256" key="7">
    <source>
        <dbReference type="ARBA" id="ARBA00023136"/>
    </source>
</evidence>
<evidence type="ECO:0000313" key="11">
    <source>
        <dbReference type="Proteomes" id="UP000034753"/>
    </source>
</evidence>
<feature type="transmembrane region" description="Helical" evidence="8">
    <location>
        <begin position="373"/>
        <end position="392"/>
    </location>
</feature>
<keyword evidence="5 8" id="KW-0812">Transmembrane</keyword>
<keyword evidence="7 8" id="KW-0472">Membrane</keyword>
<feature type="transmembrane region" description="Helical" evidence="8">
    <location>
        <begin position="238"/>
        <end position="257"/>
    </location>
</feature>
<proteinExistence type="predicted"/>
<sequence length="522" mass="61663">MEKTIFELILKNPSRIFSNSWLMLSLIITLFLLLNSLLFLKDPLIWPDEAIWADIAGNIIKENRMGTDLLKGIFPGIENQALWYPYLFFNTIAVWFKLFGTSIAGQRLISIVFGGFFLVFFYLFSKSFINQNENLNKSNWVPALATIALVIDFTFLRSTRISRPEIFILFWGILALYLFRKFLENISHRKLSFLLVAGSGLCSGLAVLYHLMGVFFFISLVVYMLFAEKLKIFKSRFFYLFNLSFIFPVAIWIFSILPNFDTFWAQFFLVNIRKDLEITWILDVFQNRQLELKLIYLGYILMTLIFMITAPAIFNRVKYYLFLFSILSVSWFFVIYGKQFWYASYPLPFIYLTISILLVRLLDKQIWRKPSGLQTLFLLLISIFTFTILLNLKLQTELIINNWGDKNSYEKFGDNILKIIPENKTIFLSSIPDPYFIFMSRKRNNILYEFPFVKIDKRNYLNILKTSDYIIYTGSYENTIFQDFLPRYISKNSQKIYKIGGESQYRAIIIELKLAKDRVDLE</sequence>
<evidence type="ECO:0000256" key="1">
    <source>
        <dbReference type="ARBA" id="ARBA00004651"/>
    </source>
</evidence>
<feature type="transmembrane region" description="Helical" evidence="8">
    <location>
        <begin position="107"/>
        <end position="125"/>
    </location>
</feature>
<comment type="caution">
    <text evidence="10">The sequence shown here is derived from an EMBL/GenBank/DDBJ whole genome shotgun (WGS) entry which is preliminary data.</text>
</comment>
<evidence type="ECO:0000313" key="10">
    <source>
        <dbReference type="EMBL" id="KKS11526.1"/>
    </source>
</evidence>
<keyword evidence="6 8" id="KW-1133">Transmembrane helix</keyword>
<dbReference type="InterPro" id="IPR038731">
    <property type="entry name" value="RgtA/B/C-like"/>
</dbReference>
<dbReference type="Pfam" id="PF13231">
    <property type="entry name" value="PMT_2"/>
    <property type="match status" value="1"/>
</dbReference>
<dbReference type="GO" id="GO:0016763">
    <property type="term" value="F:pentosyltransferase activity"/>
    <property type="evidence" value="ECO:0007669"/>
    <property type="project" value="TreeGrafter"/>
</dbReference>
<dbReference type="PANTHER" id="PTHR33908">
    <property type="entry name" value="MANNOSYLTRANSFERASE YKCB-RELATED"/>
    <property type="match status" value="1"/>
</dbReference>
<keyword evidence="4 10" id="KW-0808">Transferase</keyword>
<dbReference type="GO" id="GO:0009103">
    <property type="term" value="P:lipopolysaccharide biosynthetic process"/>
    <property type="evidence" value="ECO:0007669"/>
    <property type="project" value="UniProtKB-ARBA"/>
</dbReference>
<dbReference type="AlphaFoldDB" id="A0A0G0YPG8"/>
<dbReference type="InterPro" id="IPR050297">
    <property type="entry name" value="LipidA_mod_glycosyltrf_83"/>
</dbReference>
<organism evidence="10 11">
    <name type="scientific">Candidatus Daviesbacteria bacterium GW2011_GWB1_41_5</name>
    <dbReference type="NCBI Taxonomy" id="1618429"/>
    <lineage>
        <taxon>Bacteria</taxon>
        <taxon>Candidatus Daviesiibacteriota</taxon>
    </lineage>
</organism>
<evidence type="ECO:0000256" key="6">
    <source>
        <dbReference type="ARBA" id="ARBA00022989"/>
    </source>
</evidence>
<feature type="transmembrane region" description="Helical" evidence="8">
    <location>
        <begin position="319"/>
        <end position="336"/>
    </location>
</feature>
<name>A0A0G0YPG8_9BACT</name>
<feature type="transmembrane region" description="Helical" evidence="8">
    <location>
        <begin position="203"/>
        <end position="226"/>
    </location>
</feature>
<dbReference type="EMBL" id="LCBN01000071">
    <property type="protein sequence ID" value="KKS11526.1"/>
    <property type="molecule type" value="Genomic_DNA"/>
</dbReference>
<evidence type="ECO:0000256" key="8">
    <source>
        <dbReference type="SAM" id="Phobius"/>
    </source>
</evidence>
<feature type="transmembrane region" description="Helical" evidence="8">
    <location>
        <begin position="166"/>
        <end position="183"/>
    </location>
</feature>
<feature type="transmembrane region" description="Helical" evidence="8">
    <location>
        <begin position="21"/>
        <end position="40"/>
    </location>
</feature>
<dbReference type="GO" id="GO:0005886">
    <property type="term" value="C:plasma membrane"/>
    <property type="evidence" value="ECO:0007669"/>
    <property type="project" value="UniProtKB-SubCell"/>
</dbReference>
<feature type="transmembrane region" description="Helical" evidence="8">
    <location>
        <begin position="81"/>
        <end position="100"/>
    </location>
</feature>
<dbReference type="Proteomes" id="UP000034753">
    <property type="component" value="Unassembled WGS sequence"/>
</dbReference>
<evidence type="ECO:0000256" key="2">
    <source>
        <dbReference type="ARBA" id="ARBA00022475"/>
    </source>
</evidence>
<evidence type="ECO:0000256" key="3">
    <source>
        <dbReference type="ARBA" id="ARBA00022676"/>
    </source>
</evidence>
<feature type="transmembrane region" description="Helical" evidence="8">
    <location>
        <begin position="294"/>
        <end position="314"/>
    </location>
</feature>
<keyword evidence="2" id="KW-1003">Cell membrane</keyword>
<evidence type="ECO:0000256" key="5">
    <source>
        <dbReference type="ARBA" id="ARBA00022692"/>
    </source>
</evidence>
<keyword evidence="3 10" id="KW-0328">Glycosyltransferase</keyword>
<accession>A0A0G0YPG8</accession>
<feature type="transmembrane region" description="Helical" evidence="8">
    <location>
        <begin position="140"/>
        <end position="159"/>
    </location>
</feature>
<feature type="transmembrane region" description="Helical" evidence="8">
    <location>
        <begin position="342"/>
        <end position="361"/>
    </location>
</feature>
<evidence type="ECO:0000256" key="4">
    <source>
        <dbReference type="ARBA" id="ARBA00022679"/>
    </source>
</evidence>
<evidence type="ECO:0000259" key="9">
    <source>
        <dbReference type="Pfam" id="PF13231"/>
    </source>
</evidence>
<dbReference type="PANTHER" id="PTHR33908:SF11">
    <property type="entry name" value="MEMBRANE PROTEIN"/>
    <property type="match status" value="1"/>
</dbReference>
<protein>
    <submittedName>
        <fullName evidence="10">Dolichyl-phosphate-mannose-protein mannosyltransferase</fullName>
    </submittedName>
</protein>